<evidence type="ECO:0000313" key="3">
    <source>
        <dbReference type="EMBL" id="KAK8725931.1"/>
    </source>
</evidence>
<feature type="non-terminal residue" evidence="3">
    <location>
        <position position="1"/>
    </location>
</feature>
<accession>A0AAW0WFZ8</accession>
<dbReference type="AlphaFoldDB" id="A0AAW0WFZ8"/>
<evidence type="ECO:0000256" key="2">
    <source>
        <dbReference type="SAM" id="SignalP"/>
    </source>
</evidence>
<keyword evidence="4" id="KW-1185">Reference proteome</keyword>
<organism evidence="3 4">
    <name type="scientific">Cherax quadricarinatus</name>
    <name type="common">Australian red claw crayfish</name>
    <dbReference type="NCBI Taxonomy" id="27406"/>
    <lineage>
        <taxon>Eukaryota</taxon>
        <taxon>Metazoa</taxon>
        <taxon>Ecdysozoa</taxon>
        <taxon>Arthropoda</taxon>
        <taxon>Crustacea</taxon>
        <taxon>Multicrustacea</taxon>
        <taxon>Malacostraca</taxon>
        <taxon>Eumalacostraca</taxon>
        <taxon>Eucarida</taxon>
        <taxon>Decapoda</taxon>
        <taxon>Pleocyemata</taxon>
        <taxon>Astacidea</taxon>
        <taxon>Parastacoidea</taxon>
        <taxon>Parastacidae</taxon>
        <taxon>Cherax</taxon>
    </lineage>
</organism>
<feature type="compositionally biased region" description="Low complexity" evidence="1">
    <location>
        <begin position="139"/>
        <end position="156"/>
    </location>
</feature>
<reference evidence="3 4" key="1">
    <citation type="journal article" date="2024" name="BMC Genomics">
        <title>Genome assembly of redclaw crayfish (Cherax quadricarinatus) provides insights into its immune adaptation and hypoxia tolerance.</title>
        <authorList>
            <person name="Liu Z."/>
            <person name="Zheng J."/>
            <person name="Li H."/>
            <person name="Fang K."/>
            <person name="Wang S."/>
            <person name="He J."/>
            <person name="Zhou D."/>
            <person name="Weng S."/>
            <person name="Chi M."/>
            <person name="Gu Z."/>
            <person name="He J."/>
            <person name="Li F."/>
            <person name="Wang M."/>
        </authorList>
    </citation>
    <scope>NUCLEOTIDE SEQUENCE [LARGE SCALE GENOMIC DNA]</scope>
    <source>
        <strain evidence="3">ZL_2023a</strain>
    </source>
</reference>
<evidence type="ECO:0000313" key="4">
    <source>
        <dbReference type="Proteomes" id="UP001445076"/>
    </source>
</evidence>
<feature type="signal peptide" evidence="2">
    <location>
        <begin position="1"/>
        <end position="24"/>
    </location>
</feature>
<comment type="caution">
    <text evidence="3">The sequence shown here is derived from an EMBL/GenBank/DDBJ whole genome shotgun (WGS) entry which is preliminary data.</text>
</comment>
<dbReference type="Proteomes" id="UP001445076">
    <property type="component" value="Unassembled WGS sequence"/>
</dbReference>
<feature type="chain" id="PRO_5043799650" evidence="2">
    <location>
        <begin position="25"/>
        <end position="156"/>
    </location>
</feature>
<feature type="compositionally biased region" description="Polar residues" evidence="1">
    <location>
        <begin position="30"/>
        <end position="44"/>
    </location>
</feature>
<feature type="compositionally biased region" description="Acidic residues" evidence="1">
    <location>
        <begin position="68"/>
        <end position="79"/>
    </location>
</feature>
<feature type="region of interest" description="Disordered" evidence="1">
    <location>
        <begin position="30"/>
        <end position="156"/>
    </location>
</feature>
<gene>
    <name evidence="3" type="ORF">OTU49_010558</name>
</gene>
<protein>
    <submittedName>
        <fullName evidence="3">Uncharacterized protein</fullName>
    </submittedName>
</protein>
<name>A0AAW0WFZ8_CHEQU</name>
<evidence type="ECO:0000256" key="1">
    <source>
        <dbReference type="SAM" id="MobiDB-lite"/>
    </source>
</evidence>
<keyword evidence="2" id="KW-0732">Signal</keyword>
<dbReference type="EMBL" id="JARKIK010000081">
    <property type="protein sequence ID" value="KAK8725931.1"/>
    <property type="molecule type" value="Genomic_DNA"/>
</dbReference>
<sequence>SGKRVNMKTFLPLVLTLLAVAANAAPAAQTGSLSGTSMWGNNVGNKPAPPSHSIHNDDVKPTASPSDDSSEETSSEETPSEGSSSEESSEEDKTEVPATITSTHIKKPFTSPNNVNKLVASSSFSKTGSNSRPVRHVPSTTTEKNTSSTTVKTTTN</sequence>
<feature type="compositionally biased region" description="Polar residues" evidence="1">
    <location>
        <begin position="110"/>
        <end position="132"/>
    </location>
</feature>
<proteinExistence type="predicted"/>